<dbReference type="PANTHER" id="PTHR28037">
    <property type="entry name" value="ALCOHOL O-ACETYLTRANSFERASE 1-RELATED"/>
    <property type="match status" value="1"/>
</dbReference>
<proteinExistence type="predicted"/>
<dbReference type="SUPFAM" id="SSF52777">
    <property type="entry name" value="CoA-dependent acyltransferases"/>
    <property type="match status" value="2"/>
</dbReference>
<evidence type="ECO:0000313" key="1">
    <source>
        <dbReference type="EMBL" id="KAJ7354189.1"/>
    </source>
</evidence>
<dbReference type="Gene3D" id="3.30.559.30">
    <property type="entry name" value="Nonribosomal peptide synthetase, condensation domain"/>
    <property type="match status" value="1"/>
</dbReference>
<dbReference type="InterPro" id="IPR023213">
    <property type="entry name" value="CAT-like_dom_sf"/>
</dbReference>
<dbReference type="EMBL" id="JARIHO010000010">
    <property type="protein sequence ID" value="KAJ7354189.1"/>
    <property type="molecule type" value="Genomic_DNA"/>
</dbReference>
<keyword evidence="2" id="KW-1185">Reference proteome</keyword>
<dbReference type="Pfam" id="PF07247">
    <property type="entry name" value="AATase"/>
    <property type="match status" value="1"/>
</dbReference>
<sequence>MSTLHHVRPLSFLEKYYTTRHFLGMDACVVTSARYTTTENTPLTKELLFPALRILIEAHAALGVRIEGKEDTADLAFVRLPTVDVSRLVEFSTSSNVQEALEKHLSHGLENTQGDLPLWRLEVLADNTVVFAAHHSIGDGLSHTAFHNSLLRALQETPSSTSSSSVVIPELTLLPPIEDVADIRPTVWHFLAALYELLAPKSWQKSFSAWTGKPVPTVIAVDTRVRLLQFKPSEATRFAEACRAHGATVTSTLYVLSVSVLARLLTSDPRIYKTVSVLIPLSLRPVFGIASDVFGNYISSHNTYPALDSAFSWATAARFAAELQEQRSTNYRAMGMLRLVEKQYARFFMGTLGKKRRFGFALSNLGRFEAPSVEGSWSIGEMFFSPCDSLTGAALGISAVGDPTGGLNITFKWGAESLDTEFVEEFTSLFRDAFLGLSA</sequence>
<accession>A0AAD7AC84</accession>
<dbReference type="Gene3D" id="3.30.559.10">
    <property type="entry name" value="Chloramphenicol acetyltransferase-like domain"/>
    <property type="match status" value="1"/>
</dbReference>
<gene>
    <name evidence="1" type="ORF">DFH08DRAFT_955595</name>
</gene>
<dbReference type="AlphaFoldDB" id="A0AAD7AC84"/>
<dbReference type="InterPro" id="IPR010828">
    <property type="entry name" value="Atf2/Sli1-like"/>
</dbReference>
<dbReference type="PANTHER" id="PTHR28037:SF1">
    <property type="entry name" value="ALCOHOL O-ACETYLTRANSFERASE 1-RELATED"/>
    <property type="match status" value="1"/>
</dbReference>
<reference evidence="1" key="1">
    <citation type="submission" date="2023-03" db="EMBL/GenBank/DDBJ databases">
        <title>Massive genome expansion in bonnet fungi (Mycena s.s.) driven by repeated elements and novel gene families across ecological guilds.</title>
        <authorList>
            <consortium name="Lawrence Berkeley National Laboratory"/>
            <person name="Harder C.B."/>
            <person name="Miyauchi S."/>
            <person name="Viragh M."/>
            <person name="Kuo A."/>
            <person name="Thoen E."/>
            <person name="Andreopoulos B."/>
            <person name="Lu D."/>
            <person name="Skrede I."/>
            <person name="Drula E."/>
            <person name="Henrissat B."/>
            <person name="Morin E."/>
            <person name="Kohler A."/>
            <person name="Barry K."/>
            <person name="LaButti K."/>
            <person name="Morin E."/>
            <person name="Salamov A."/>
            <person name="Lipzen A."/>
            <person name="Mereny Z."/>
            <person name="Hegedus B."/>
            <person name="Baldrian P."/>
            <person name="Stursova M."/>
            <person name="Weitz H."/>
            <person name="Taylor A."/>
            <person name="Grigoriev I.V."/>
            <person name="Nagy L.G."/>
            <person name="Martin F."/>
            <person name="Kauserud H."/>
        </authorList>
    </citation>
    <scope>NUCLEOTIDE SEQUENCE</scope>
    <source>
        <strain evidence="1">CBHHK002</strain>
    </source>
</reference>
<name>A0AAD7AC84_9AGAR</name>
<comment type="caution">
    <text evidence="1">The sequence shown here is derived from an EMBL/GenBank/DDBJ whole genome shotgun (WGS) entry which is preliminary data.</text>
</comment>
<evidence type="ECO:0000313" key="2">
    <source>
        <dbReference type="Proteomes" id="UP001218218"/>
    </source>
</evidence>
<protein>
    <submittedName>
        <fullName evidence="1">Alcohol acetyltransferase</fullName>
    </submittedName>
</protein>
<dbReference type="Proteomes" id="UP001218218">
    <property type="component" value="Unassembled WGS sequence"/>
</dbReference>
<dbReference type="InterPro" id="IPR052058">
    <property type="entry name" value="Alcohol_O-acetyltransferase"/>
</dbReference>
<organism evidence="1 2">
    <name type="scientific">Mycena albidolilacea</name>
    <dbReference type="NCBI Taxonomy" id="1033008"/>
    <lineage>
        <taxon>Eukaryota</taxon>
        <taxon>Fungi</taxon>
        <taxon>Dikarya</taxon>
        <taxon>Basidiomycota</taxon>
        <taxon>Agaricomycotina</taxon>
        <taxon>Agaricomycetes</taxon>
        <taxon>Agaricomycetidae</taxon>
        <taxon>Agaricales</taxon>
        <taxon>Marasmiineae</taxon>
        <taxon>Mycenaceae</taxon>
        <taxon>Mycena</taxon>
    </lineage>
</organism>
<dbReference type="GO" id="GO:0008080">
    <property type="term" value="F:N-acetyltransferase activity"/>
    <property type="evidence" value="ECO:0007669"/>
    <property type="project" value="TreeGrafter"/>
</dbReference>